<evidence type="ECO:0000313" key="3">
    <source>
        <dbReference type="EMBL" id="MBF8190638.1"/>
    </source>
</evidence>
<keyword evidence="4" id="KW-1185">Reference proteome</keyword>
<evidence type="ECO:0000313" key="4">
    <source>
        <dbReference type="Proteomes" id="UP000605361"/>
    </source>
</evidence>
<name>A0A931AHL5_9ACTN</name>
<dbReference type="Gene3D" id="3.10.105.10">
    <property type="entry name" value="Dipeptide-binding Protein, Domain 3"/>
    <property type="match status" value="1"/>
</dbReference>
<dbReference type="RefSeq" id="WP_195899555.1">
    <property type="nucleotide sequence ID" value="NZ_JADOGI010000129.1"/>
</dbReference>
<feature type="domain" description="Solute-binding protein family 5" evidence="2">
    <location>
        <begin position="91"/>
        <end position="444"/>
    </location>
</feature>
<dbReference type="AlphaFoldDB" id="A0A931AHL5"/>
<dbReference type="GO" id="GO:1904680">
    <property type="term" value="F:peptide transmembrane transporter activity"/>
    <property type="evidence" value="ECO:0007669"/>
    <property type="project" value="TreeGrafter"/>
</dbReference>
<dbReference type="SUPFAM" id="SSF53850">
    <property type="entry name" value="Periplasmic binding protein-like II"/>
    <property type="match status" value="1"/>
</dbReference>
<dbReference type="GO" id="GO:0015833">
    <property type="term" value="P:peptide transport"/>
    <property type="evidence" value="ECO:0007669"/>
    <property type="project" value="TreeGrafter"/>
</dbReference>
<comment type="caution">
    <text evidence="3">The sequence shown here is derived from an EMBL/GenBank/DDBJ whole genome shotgun (WGS) entry which is preliminary data.</text>
</comment>
<dbReference type="InterPro" id="IPR039424">
    <property type="entry name" value="SBP_5"/>
</dbReference>
<keyword evidence="1" id="KW-0732">Signal</keyword>
<dbReference type="InterPro" id="IPR000914">
    <property type="entry name" value="SBP_5_dom"/>
</dbReference>
<evidence type="ECO:0000256" key="1">
    <source>
        <dbReference type="ARBA" id="ARBA00022729"/>
    </source>
</evidence>
<dbReference type="Gene3D" id="3.40.190.10">
    <property type="entry name" value="Periplasmic binding protein-like II"/>
    <property type="match status" value="1"/>
</dbReference>
<dbReference type="PIRSF" id="PIRSF002741">
    <property type="entry name" value="MppA"/>
    <property type="match status" value="1"/>
</dbReference>
<dbReference type="PANTHER" id="PTHR30290">
    <property type="entry name" value="PERIPLASMIC BINDING COMPONENT OF ABC TRANSPORTER"/>
    <property type="match status" value="1"/>
</dbReference>
<dbReference type="PROSITE" id="PS51257">
    <property type="entry name" value="PROKAR_LIPOPROTEIN"/>
    <property type="match status" value="1"/>
</dbReference>
<dbReference type="EMBL" id="JADOGI010000129">
    <property type="protein sequence ID" value="MBF8190638.1"/>
    <property type="molecule type" value="Genomic_DNA"/>
</dbReference>
<sequence>MRSHHDVARGHRPHAGVVATSVIAVLLAAGCGTSEPASETAGETPVKGGELTVGLAANPDVLDPSLAAGLESREVLTHICESLYTLGSDNKPKPQLATDLPEWSKDGLKITIRLRTGVKFNDGTPFDAEAVKTSFERHMSVAGSQTAMHFDRVEKISTPDDQTVVLDLADEIAEPTTLFDYALAERQGGMIMSPAQLEKLGDKFGNEPVCVGPYKFGGYQGQDRIVIEKSDQYYDADKISIKRITYQAITDGAVRSANLRSGELDVALVDAADVDTVDSDGTLQKIDTQEFGYMGLTVNLNNADGVDKPRRTPDTAMASDPRLREAFDLAINRSALVSVGMGGKAVADCWPFSKQSPYYRNAPCPAPDIDRAKALLTEAGARTPVQVDLMTSTDSESLRLGQLIQSMTAQAGFAVKLRSVEQVTATEAARKGDFDVLLRQAALGADPNRIQPLNYSKADTNTSGNTGEEIDALLEEGMTTTDEARRVKVYQEAQDLVRERRNIIYLFHRIHQVRANPAVRGIVLQPDGLLRFAGARLTK</sequence>
<protein>
    <recommendedName>
        <fullName evidence="2">Solute-binding protein family 5 domain-containing protein</fullName>
    </recommendedName>
</protein>
<dbReference type="Gene3D" id="3.90.76.10">
    <property type="entry name" value="Dipeptide-binding Protein, Domain 1"/>
    <property type="match status" value="1"/>
</dbReference>
<evidence type="ECO:0000259" key="2">
    <source>
        <dbReference type="Pfam" id="PF00496"/>
    </source>
</evidence>
<proteinExistence type="predicted"/>
<organism evidence="3 4">
    <name type="scientific">Nonomuraea cypriaca</name>
    <dbReference type="NCBI Taxonomy" id="1187855"/>
    <lineage>
        <taxon>Bacteria</taxon>
        <taxon>Bacillati</taxon>
        <taxon>Actinomycetota</taxon>
        <taxon>Actinomycetes</taxon>
        <taxon>Streptosporangiales</taxon>
        <taxon>Streptosporangiaceae</taxon>
        <taxon>Nonomuraea</taxon>
    </lineage>
</organism>
<gene>
    <name evidence="3" type="ORF">ITP53_33985</name>
</gene>
<dbReference type="GO" id="GO:0042597">
    <property type="term" value="C:periplasmic space"/>
    <property type="evidence" value="ECO:0007669"/>
    <property type="project" value="UniProtKB-ARBA"/>
</dbReference>
<accession>A0A931AHL5</accession>
<dbReference type="PANTHER" id="PTHR30290:SF38">
    <property type="entry name" value="D,D-DIPEPTIDE-BINDING PERIPLASMIC PROTEIN DDPA-RELATED"/>
    <property type="match status" value="1"/>
</dbReference>
<dbReference type="Proteomes" id="UP000605361">
    <property type="component" value="Unassembled WGS sequence"/>
</dbReference>
<dbReference type="Pfam" id="PF00496">
    <property type="entry name" value="SBP_bac_5"/>
    <property type="match status" value="1"/>
</dbReference>
<dbReference type="GO" id="GO:0043190">
    <property type="term" value="C:ATP-binding cassette (ABC) transporter complex"/>
    <property type="evidence" value="ECO:0007669"/>
    <property type="project" value="InterPro"/>
</dbReference>
<reference evidence="3" key="1">
    <citation type="submission" date="2020-11" db="EMBL/GenBank/DDBJ databases">
        <title>Whole-genome analyses of Nonomuraea sp. K274.</title>
        <authorList>
            <person name="Veyisoglu A."/>
        </authorList>
    </citation>
    <scope>NUCLEOTIDE SEQUENCE</scope>
    <source>
        <strain evidence="3">K274</strain>
    </source>
</reference>
<dbReference type="InterPro" id="IPR030678">
    <property type="entry name" value="Peptide/Ni-bd"/>
</dbReference>